<dbReference type="PROSITE" id="PS50109">
    <property type="entry name" value="HIS_KIN"/>
    <property type="match status" value="1"/>
</dbReference>
<evidence type="ECO:0000256" key="10">
    <source>
        <dbReference type="ARBA" id="ARBA00023136"/>
    </source>
</evidence>
<feature type="coiled-coil region" evidence="11">
    <location>
        <begin position="397"/>
        <end position="435"/>
    </location>
</feature>
<protein>
    <recommendedName>
        <fullName evidence="3">histidine kinase</fullName>
        <ecNumber evidence="3">2.7.13.3</ecNumber>
    </recommendedName>
</protein>
<dbReference type="Gene3D" id="6.10.340.10">
    <property type="match status" value="1"/>
</dbReference>
<dbReference type="PRINTS" id="PR00344">
    <property type="entry name" value="BCTRLSENSOR"/>
</dbReference>
<dbReference type="eggNOG" id="COG4191">
    <property type="taxonomic scope" value="Bacteria"/>
</dbReference>
<dbReference type="STRING" id="1000565.METUNv1_00692"/>
<keyword evidence="8 15" id="KW-0418">Kinase</keyword>
<dbReference type="InterPro" id="IPR004358">
    <property type="entry name" value="Sig_transdc_His_kin-like_C"/>
</dbReference>
<evidence type="ECO:0000256" key="3">
    <source>
        <dbReference type="ARBA" id="ARBA00012438"/>
    </source>
</evidence>
<dbReference type="AlphaFoldDB" id="F5R972"/>
<dbReference type="RefSeq" id="WP_008058846.1">
    <property type="nucleotide sequence ID" value="NZ_AFHG01000030.1"/>
</dbReference>
<dbReference type="PANTHER" id="PTHR43065:SF22">
    <property type="entry name" value="HISTIDINE KINASE"/>
    <property type="match status" value="1"/>
</dbReference>
<evidence type="ECO:0000256" key="2">
    <source>
        <dbReference type="ARBA" id="ARBA00004651"/>
    </source>
</evidence>
<name>F5R972_METUF</name>
<dbReference type="EMBL" id="AFHG01000030">
    <property type="protein sequence ID" value="EGK72863.1"/>
    <property type="molecule type" value="Genomic_DNA"/>
</dbReference>
<evidence type="ECO:0000256" key="11">
    <source>
        <dbReference type="SAM" id="Coils"/>
    </source>
</evidence>
<sequence>MRFIHSLRRGSVRTRLVLLVLAPPLLMLPLLIALVVHWGNSAYDQLLIYKVNAELTIARQYFDRVLDSQRQTVSAIAASGKLRSVLGAPASLAALLKAQAEAQQFDYLYVLDGEGRVRAASTHTRPGEVLRESRTDWPVVRAALEGESRIALSVFDAARLAAIGPQLVERARLAIVPTANATPDPRHEEERGMMIHVAVPILDAQGEQIGVLEGGRLLNRNLDFVDTINDLVYNDGALPLGSRGTATLFLDDVRIATNVRMFGGDRALGTRVSAAVRHRVLDRGERWLDRAFVVNDWYVSGYEPVVDGEGRRIGMLYVGFLEAPFREVKQNILAALIGLFALIMAAGVVLSLRGARSIFRPIERMDATIGAVEKGDATARTGSVEGGEEIARLAGHLDTLLDTVAAREAELKQLNAELDQKVVERTAELREAQRQLVRSEKLAAIGQLTAGVAHEINNPVAVMQGNLDLMRELLGPAADGVSTEIRLLDEQINRIRVIVTKLLQYARPGEFAGYVSELDTGALLQDTLPLVQHQARKNGVDIVLDTRARTRVRINREELQQVLVNLVVNALHAMPDGGTLTLSTEDVSDPAGVRLDVRDSGHGIAPEHLGRVFDPFFTTKRSEGTGLGLSVSLGLIERYGGTITVASTPGEGTCFSVLLLSEPQFRGAEGPAHA</sequence>
<dbReference type="InterPro" id="IPR003594">
    <property type="entry name" value="HATPase_dom"/>
</dbReference>
<dbReference type="Pfam" id="PF17202">
    <property type="entry name" value="sCache_3_3"/>
    <property type="match status" value="1"/>
</dbReference>
<keyword evidence="5" id="KW-0597">Phosphoprotein</keyword>
<dbReference type="Pfam" id="PF00512">
    <property type="entry name" value="HisKA"/>
    <property type="match status" value="1"/>
</dbReference>
<dbReference type="SUPFAM" id="SSF47384">
    <property type="entry name" value="Homodimeric domain of signal transducing histidine kinase"/>
    <property type="match status" value="1"/>
</dbReference>
<dbReference type="CDD" id="cd18773">
    <property type="entry name" value="PDC1_HK_sensor"/>
    <property type="match status" value="1"/>
</dbReference>
<keyword evidence="11" id="KW-0175">Coiled coil</keyword>
<dbReference type="InterPro" id="IPR033463">
    <property type="entry name" value="sCache_3"/>
</dbReference>
<evidence type="ECO:0000313" key="15">
    <source>
        <dbReference type="EMBL" id="EGK72863.1"/>
    </source>
</evidence>
<keyword evidence="16" id="KW-1185">Reference proteome</keyword>
<keyword evidence="10 12" id="KW-0472">Membrane</keyword>
<evidence type="ECO:0000256" key="7">
    <source>
        <dbReference type="ARBA" id="ARBA00022692"/>
    </source>
</evidence>
<evidence type="ECO:0000256" key="4">
    <source>
        <dbReference type="ARBA" id="ARBA00022475"/>
    </source>
</evidence>
<dbReference type="InterPro" id="IPR036890">
    <property type="entry name" value="HATPase_C_sf"/>
</dbReference>
<dbReference type="SUPFAM" id="SSF55874">
    <property type="entry name" value="ATPase domain of HSP90 chaperone/DNA topoisomerase II/histidine kinase"/>
    <property type="match status" value="1"/>
</dbReference>
<reference evidence="15 16" key="1">
    <citation type="journal article" date="2011" name="J. Bacteriol.">
        <title>Genome sequence of Methyloversatilis universalis FAM5T, a methylotrophic representative of the order Rhodocyclales.</title>
        <authorList>
            <person name="Kittichotirat W."/>
            <person name="Good N.M."/>
            <person name="Hall R."/>
            <person name="Bringel F."/>
            <person name="Lajus A."/>
            <person name="Medigue C."/>
            <person name="Smalley N.E."/>
            <person name="Beck D."/>
            <person name="Bumgarner R."/>
            <person name="Vuilleumier S."/>
            <person name="Kalyuzhnaya M.G."/>
        </authorList>
    </citation>
    <scope>NUCLEOTIDE SEQUENCE [LARGE SCALE GENOMIC DNA]</scope>
    <source>
        <strain evidence="16">ATCC BAA-1314 / JCM 13912 / FAM5</strain>
    </source>
</reference>
<dbReference type="Gene3D" id="1.10.287.130">
    <property type="match status" value="1"/>
</dbReference>
<proteinExistence type="predicted"/>
<dbReference type="SUPFAM" id="SSF158472">
    <property type="entry name" value="HAMP domain-like"/>
    <property type="match status" value="1"/>
</dbReference>
<evidence type="ECO:0000256" key="6">
    <source>
        <dbReference type="ARBA" id="ARBA00022679"/>
    </source>
</evidence>
<dbReference type="SUPFAM" id="SSF103190">
    <property type="entry name" value="Sensory domain-like"/>
    <property type="match status" value="1"/>
</dbReference>
<evidence type="ECO:0000259" key="14">
    <source>
        <dbReference type="PROSITE" id="PS50885"/>
    </source>
</evidence>
<feature type="domain" description="Histidine kinase" evidence="13">
    <location>
        <begin position="451"/>
        <end position="663"/>
    </location>
</feature>
<organism evidence="15 16">
    <name type="scientific">Methyloversatilis universalis (strain ATCC BAA-1314 / DSM 25237 / JCM 13912 / CCUG 52030 / FAM5)</name>
    <dbReference type="NCBI Taxonomy" id="1000565"/>
    <lineage>
        <taxon>Bacteria</taxon>
        <taxon>Pseudomonadati</taxon>
        <taxon>Pseudomonadota</taxon>
        <taxon>Betaproteobacteria</taxon>
        <taxon>Nitrosomonadales</taxon>
        <taxon>Sterolibacteriaceae</taxon>
        <taxon>Methyloversatilis</taxon>
    </lineage>
</organism>
<keyword evidence="9 12" id="KW-1133">Transmembrane helix</keyword>
<evidence type="ECO:0000313" key="16">
    <source>
        <dbReference type="Proteomes" id="UP000005019"/>
    </source>
</evidence>
<evidence type="ECO:0000256" key="1">
    <source>
        <dbReference type="ARBA" id="ARBA00000085"/>
    </source>
</evidence>
<dbReference type="InterPro" id="IPR029151">
    <property type="entry name" value="Sensor-like_sf"/>
</dbReference>
<accession>F5R972</accession>
<dbReference type="SMART" id="SM00388">
    <property type="entry name" value="HisKA"/>
    <property type="match status" value="1"/>
</dbReference>
<dbReference type="Gene3D" id="3.30.565.10">
    <property type="entry name" value="Histidine kinase-like ATPase, C-terminal domain"/>
    <property type="match status" value="1"/>
</dbReference>
<dbReference type="OrthoDB" id="224978at2"/>
<dbReference type="EC" id="2.7.13.3" evidence="3"/>
<dbReference type="Gene3D" id="3.30.450.20">
    <property type="entry name" value="PAS domain"/>
    <property type="match status" value="1"/>
</dbReference>
<comment type="catalytic activity">
    <reaction evidence="1">
        <text>ATP + protein L-histidine = ADP + protein N-phospho-L-histidine.</text>
        <dbReference type="EC" id="2.7.13.3"/>
    </reaction>
</comment>
<dbReference type="Proteomes" id="UP000005019">
    <property type="component" value="Unassembled WGS sequence"/>
</dbReference>
<dbReference type="PANTHER" id="PTHR43065">
    <property type="entry name" value="SENSOR HISTIDINE KINASE"/>
    <property type="match status" value="1"/>
</dbReference>
<dbReference type="GO" id="GO:0000155">
    <property type="term" value="F:phosphorelay sensor kinase activity"/>
    <property type="evidence" value="ECO:0007669"/>
    <property type="project" value="InterPro"/>
</dbReference>
<dbReference type="SMART" id="SM00387">
    <property type="entry name" value="HATPase_c"/>
    <property type="match status" value="1"/>
</dbReference>
<dbReference type="PROSITE" id="PS50885">
    <property type="entry name" value="HAMP"/>
    <property type="match status" value="1"/>
</dbReference>
<keyword evidence="6" id="KW-0808">Transferase</keyword>
<evidence type="ECO:0000256" key="8">
    <source>
        <dbReference type="ARBA" id="ARBA00022777"/>
    </source>
</evidence>
<dbReference type="Pfam" id="PF02518">
    <property type="entry name" value="HATPase_c"/>
    <property type="match status" value="1"/>
</dbReference>
<comment type="subcellular location">
    <subcellularLocation>
        <location evidence="2">Cell membrane</location>
        <topology evidence="2">Multi-pass membrane protein</topology>
    </subcellularLocation>
</comment>
<feature type="domain" description="HAMP" evidence="14">
    <location>
        <begin position="356"/>
        <end position="409"/>
    </location>
</feature>
<evidence type="ECO:0000259" key="13">
    <source>
        <dbReference type="PROSITE" id="PS50109"/>
    </source>
</evidence>
<keyword evidence="4" id="KW-1003">Cell membrane</keyword>
<dbReference type="InterPro" id="IPR003660">
    <property type="entry name" value="HAMP_dom"/>
</dbReference>
<dbReference type="InterPro" id="IPR005467">
    <property type="entry name" value="His_kinase_dom"/>
</dbReference>
<gene>
    <name evidence="15" type="ORF">METUNv1_00692</name>
</gene>
<comment type="caution">
    <text evidence="15">The sequence shown here is derived from an EMBL/GenBank/DDBJ whole genome shotgun (WGS) entry which is preliminary data.</text>
</comment>
<dbReference type="InterPro" id="IPR003661">
    <property type="entry name" value="HisK_dim/P_dom"/>
</dbReference>
<evidence type="ECO:0000256" key="12">
    <source>
        <dbReference type="SAM" id="Phobius"/>
    </source>
</evidence>
<dbReference type="InterPro" id="IPR036097">
    <property type="entry name" value="HisK_dim/P_sf"/>
</dbReference>
<feature type="transmembrane region" description="Helical" evidence="12">
    <location>
        <begin position="332"/>
        <end position="355"/>
    </location>
</feature>
<evidence type="ECO:0000256" key="5">
    <source>
        <dbReference type="ARBA" id="ARBA00022553"/>
    </source>
</evidence>
<dbReference type="GO" id="GO:0005886">
    <property type="term" value="C:plasma membrane"/>
    <property type="evidence" value="ECO:0007669"/>
    <property type="project" value="UniProtKB-SubCell"/>
</dbReference>
<keyword evidence="7 12" id="KW-0812">Transmembrane</keyword>
<evidence type="ECO:0000256" key="9">
    <source>
        <dbReference type="ARBA" id="ARBA00022989"/>
    </source>
</evidence>
<dbReference type="CDD" id="cd00082">
    <property type="entry name" value="HisKA"/>
    <property type="match status" value="1"/>
</dbReference>